<dbReference type="Gene3D" id="2.40.37.10">
    <property type="entry name" value="Lyase, Ornithine Decarboxylase, Chain A, domain 1"/>
    <property type="match status" value="1"/>
</dbReference>
<feature type="domain" description="Alanine racemase C-terminal" evidence="9">
    <location>
        <begin position="247"/>
        <end position="373"/>
    </location>
</feature>
<protein>
    <recommendedName>
        <fullName evidence="3 6">Alanine racemase</fullName>
        <ecNumber evidence="3 6">5.1.1.1</ecNumber>
    </recommendedName>
</protein>
<evidence type="ECO:0000256" key="4">
    <source>
        <dbReference type="ARBA" id="ARBA00022898"/>
    </source>
</evidence>
<dbReference type="NCBIfam" id="TIGR00492">
    <property type="entry name" value="alr"/>
    <property type="match status" value="1"/>
</dbReference>
<dbReference type="EMBL" id="ASIV01000007">
    <property type="protein sequence ID" value="KEG18499.1"/>
    <property type="molecule type" value="Genomic_DNA"/>
</dbReference>
<comment type="cofactor">
    <cofactor evidence="2 6 7">
        <name>pyridoxal 5'-phosphate</name>
        <dbReference type="ChEBI" id="CHEBI:597326"/>
    </cofactor>
</comment>
<dbReference type="GO" id="GO:0030170">
    <property type="term" value="F:pyridoxal phosphate binding"/>
    <property type="evidence" value="ECO:0007669"/>
    <property type="project" value="UniProtKB-UniRule"/>
</dbReference>
<evidence type="ECO:0000256" key="7">
    <source>
        <dbReference type="PIRSR" id="PIRSR600821-50"/>
    </source>
</evidence>
<dbReference type="Pfam" id="PF01168">
    <property type="entry name" value="Ala_racemase_N"/>
    <property type="match status" value="1"/>
</dbReference>
<dbReference type="PATRIC" id="fig|1293911.3.peg.1170"/>
<dbReference type="InterPro" id="IPR001608">
    <property type="entry name" value="Ala_racemase_N"/>
</dbReference>
<dbReference type="InterPro" id="IPR029066">
    <property type="entry name" value="PLP-binding_barrel"/>
</dbReference>
<evidence type="ECO:0000256" key="2">
    <source>
        <dbReference type="ARBA" id="ARBA00001933"/>
    </source>
</evidence>
<dbReference type="SUPFAM" id="SSF51419">
    <property type="entry name" value="PLP-binding barrel"/>
    <property type="match status" value="1"/>
</dbReference>
<dbReference type="HOGENOM" id="CLU_028393_1_1_5"/>
<comment type="catalytic activity">
    <reaction evidence="1 6">
        <text>L-alanine = D-alanine</text>
        <dbReference type="Rhea" id="RHEA:20249"/>
        <dbReference type="ChEBI" id="CHEBI:57416"/>
        <dbReference type="ChEBI" id="CHEBI:57972"/>
        <dbReference type="EC" id="5.1.1.1"/>
    </reaction>
</comment>
<dbReference type="GO" id="GO:0008784">
    <property type="term" value="F:alanine racemase activity"/>
    <property type="evidence" value="ECO:0007669"/>
    <property type="project" value="UniProtKB-UniRule"/>
</dbReference>
<dbReference type="RefSeq" id="WP_041849826.1">
    <property type="nucleotide sequence ID" value="NZ_KL503806.1"/>
</dbReference>
<evidence type="ECO:0000256" key="1">
    <source>
        <dbReference type="ARBA" id="ARBA00000316"/>
    </source>
</evidence>
<dbReference type="Pfam" id="PF00842">
    <property type="entry name" value="Ala_racemase_C"/>
    <property type="match status" value="1"/>
</dbReference>
<reference evidence="10 11" key="1">
    <citation type="submission" date="2013-04" db="EMBL/GenBank/DDBJ databases">
        <title>The Genome Sequence of Bartonella bacilliformis Ver097.</title>
        <authorList>
            <consortium name="The Broad Institute Genomics Platform"/>
            <consortium name="The Broad Institute Genome Sequencing Center for Infectious Disease"/>
            <person name="Feldgarden M."/>
            <person name="Kirby J."/>
            <person name="Birtles R."/>
            <person name="Dasch G."/>
            <person name="Hendrix L."/>
            <person name="Koehler J."/>
            <person name="Walker B."/>
            <person name="Young S.K."/>
            <person name="Zeng Q."/>
            <person name="Gargeya S."/>
            <person name="Fitzgerald M."/>
            <person name="Haas B."/>
            <person name="Abouelleil A."/>
            <person name="Allen A.W."/>
            <person name="Alvarado L."/>
            <person name="Arachchi H.M."/>
            <person name="Berlin A.M."/>
            <person name="Chapman S.B."/>
            <person name="Gainer-Dewar J."/>
            <person name="Goldberg J."/>
            <person name="Griggs A."/>
            <person name="Gujja S."/>
            <person name="Hansen M."/>
            <person name="Howarth C."/>
            <person name="Imamovic A."/>
            <person name="Ireland A."/>
            <person name="Larimer J."/>
            <person name="McCowan C."/>
            <person name="Murphy C."/>
            <person name="Pearson M."/>
            <person name="Poon T.W."/>
            <person name="Priest M."/>
            <person name="Roberts A."/>
            <person name="Saif S."/>
            <person name="Shea T."/>
            <person name="Sisk P."/>
            <person name="Sykes S."/>
            <person name="Wortman J."/>
            <person name="Nusbaum C."/>
            <person name="Birren B."/>
        </authorList>
    </citation>
    <scope>NUCLEOTIDE SEQUENCE [LARGE SCALE GENOMIC DNA]</scope>
    <source>
        <strain evidence="10 11">Ver097</strain>
    </source>
</reference>
<dbReference type="Gene3D" id="3.20.20.10">
    <property type="entry name" value="Alanine racemase"/>
    <property type="match status" value="1"/>
</dbReference>
<dbReference type="GO" id="GO:0030632">
    <property type="term" value="P:D-alanine biosynthetic process"/>
    <property type="evidence" value="ECO:0007669"/>
    <property type="project" value="UniProtKB-UniRule"/>
</dbReference>
<keyword evidence="4 6" id="KW-0663">Pyridoxal phosphate</keyword>
<evidence type="ECO:0000256" key="3">
    <source>
        <dbReference type="ARBA" id="ARBA00013089"/>
    </source>
</evidence>
<dbReference type="PRINTS" id="PR00992">
    <property type="entry name" value="ALARACEMASE"/>
</dbReference>
<evidence type="ECO:0000256" key="6">
    <source>
        <dbReference type="HAMAP-Rule" id="MF_01201"/>
    </source>
</evidence>
<dbReference type="CDD" id="cd00430">
    <property type="entry name" value="PLPDE_III_AR"/>
    <property type="match status" value="1"/>
</dbReference>
<sequence length="373" mass="40971">MNQFVDYETNAELPYTTVATIDLGAIIANYKILAQHIAPAECSAVVKANAYGMGVEKISPALYQAGCRTFFVSQIQEALQLKTILPPNMTLVLLNGCPPTTEEFVAQANIIPVLNSWHAIESWQMLCQKKHQKFPAIIQIDTNMNRLGLDQEELQQLIKHPTIFEKANIKYIMSHLSNGDDATHASNNTQLTAIKTAFAQLPTCKVSLANSGGIFLNRDFYFDLVRPGIALYGVDPHGKCPTPIKPVLKLETQVIQSRHVDTGTPVGYGGSFVTSRPSTLITVSIGYADGWLRTLSNKGAVYFNGHKLPIVGRISMDSTIVDATDLECEKPKIGDWVELIGPHQTVEDVAADADTIPYEILTSLGPRCKQIYI</sequence>
<dbReference type="HAMAP" id="MF_01201">
    <property type="entry name" value="Ala_racemase"/>
    <property type="match status" value="1"/>
</dbReference>
<dbReference type="InterPro" id="IPR000821">
    <property type="entry name" value="Ala_racemase"/>
</dbReference>
<evidence type="ECO:0000259" key="9">
    <source>
        <dbReference type="SMART" id="SM01005"/>
    </source>
</evidence>
<dbReference type="SUPFAM" id="SSF50621">
    <property type="entry name" value="Alanine racemase C-terminal domain-like"/>
    <property type="match status" value="1"/>
</dbReference>
<dbReference type="PANTHER" id="PTHR30511:SF0">
    <property type="entry name" value="ALANINE RACEMASE, CATABOLIC-RELATED"/>
    <property type="match status" value="1"/>
</dbReference>
<dbReference type="EC" id="5.1.1.1" evidence="3 6"/>
<feature type="active site" description="Proton acceptor; specific for D-alanine" evidence="6">
    <location>
        <position position="47"/>
    </location>
</feature>
<comment type="caution">
    <text evidence="10">The sequence shown here is derived from an EMBL/GenBank/DDBJ whole genome shotgun (WGS) entry which is preliminary data.</text>
</comment>
<dbReference type="SMART" id="SM01005">
    <property type="entry name" value="Ala_racemase_C"/>
    <property type="match status" value="1"/>
</dbReference>
<evidence type="ECO:0000256" key="8">
    <source>
        <dbReference type="PIRSR" id="PIRSR600821-52"/>
    </source>
</evidence>
<feature type="modified residue" description="N6-(pyridoxal phosphate)lysine" evidence="6 7">
    <location>
        <position position="47"/>
    </location>
</feature>
<feature type="binding site" evidence="6 8">
    <location>
        <position position="146"/>
    </location>
    <ligand>
        <name>substrate</name>
    </ligand>
</feature>
<dbReference type="PANTHER" id="PTHR30511">
    <property type="entry name" value="ALANINE RACEMASE"/>
    <property type="match status" value="1"/>
</dbReference>
<dbReference type="GO" id="GO:0005829">
    <property type="term" value="C:cytosol"/>
    <property type="evidence" value="ECO:0007669"/>
    <property type="project" value="TreeGrafter"/>
</dbReference>
<comment type="function">
    <text evidence="6">Catalyzes the interconversion of L-alanine and D-alanine. May also act on other amino acids.</text>
</comment>
<keyword evidence="5 6" id="KW-0413">Isomerase</keyword>
<name>A0A072RAJ0_BARBA</name>
<dbReference type="STRING" id="1293911.H710_01130"/>
<evidence type="ECO:0000313" key="11">
    <source>
        <dbReference type="Proteomes" id="UP000031740"/>
    </source>
</evidence>
<evidence type="ECO:0000313" key="10">
    <source>
        <dbReference type="EMBL" id="KEG18499.1"/>
    </source>
</evidence>
<gene>
    <name evidence="10" type="ORF">H710_01130</name>
</gene>
<comment type="pathway">
    <text evidence="6">Amino-acid biosynthesis; D-alanine biosynthesis; D-alanine from L-alanine: step 1/1.</text>
</comment>
<proteinExistence type="inferred from homology"/>
<dbReference type="InterPro" id="IPR009006">
    <property type="entry name" value="Ala_racemase/Decarboxylase_C"/>
</dbReference>
<evidence type="ECO:0000256" key="5">
    <source>
        <dbReference type="ARBA" id="ARBA00023235"/>
    </source>
</evidence>
<dbReference type="AlphaFoldDB" id="A0A072RAJ0"/>
<dbReference type="InterPro" id="IPR011079">
    <property type="entry name" value="Ala_racemase_C"/>
</dbReference>
<feature type="binding site" evidence="6 8">
    <location>
        <position position="316"/>
    </location>
    <ligand>
        <name>substrate</name>
    </ligand>
</feature>
<accession>A0A072RAJ0</accession>
<dbReference type="UniPathway" id="UPA00042">
    <property type="reaction ID" value="UER00497"/>
</dbReference>
<comment type="similarity">
    <text evidence="6">Belongs to the alanine racemase family.</text>
</comment>
<organism evidence="10 11">
    <name type="scientific">Bartonella bacilliformis Ver097</name>
    <dbReference type="NCBI Taxonomy" id="1293911"/>
    <lineage>
        <taxon>Bacteria</taxon>
        <taxon>Pseudomonadati</taxon>
        <taxon>Pseudomonadota</taxon>
        <taxon>Alphaproteobacteria</taxon>
        <taxon>Hyphomicrobiales</taxon>
        <taxon>Bartonellaceae</taxon>
        <taxon>Bartonella</taxon>
    </lineage>
</organism>
<dbReference type="Proteomes" id="UP000031740">
    <property type="component" value="Unassembled WGS sequence"/>
</dbReference>
<feature type="active site" description="Proton acceptor; specific for L-alanine" evidence="6">
    <location>
        <position position="268"/>
    </location>
</feature>